<dbReference type="OrthoDB" id="9793083at2"/>
<dbReference type="InterPro" id="IPR000073">
    <property type="entry name" value="AB_hydrolase_1"/>
</dbReference>
<proteinExistence type="predicted"/>
<dbReference type="SUPFAM" id="SSF53474">
    <property type="entry name" value="alpha/beta-Hydrolases"/>
    <property type="match status" value="1"/>
</dbReference>
<keyword evidence="3" id="KW-1185">Reference proteome</keyword>
<evidence type="ECO:0000313" key="3">
    <source>
        <dbReference type="Proteomes" id="UP000199533"/>
    </source>
</evidence>
<sequence>MDEKRYFQSYDGATLMYRRWLPAQQEQGIPIVLLHGAASNSTRWWHFVEHSRLIQDRILLRPDLRGNGESMWRSAAGIDHWVQDIAEMLRHSHQARAIILGHCLGANIAVHFAARYPNMCAGLILVEPMDATAITGFLARIKPFAPLFRFIVKILNLLNRLGIYRRHLNTVDLKCLDLPVHQAATENKEQALSNHGSLWRDLSVTPAAQYINNFIATLRPLPIAAITRPSLIIQSSGNSMTDAAKTKDLFGTSPLMEFFELESEHWIPTTHPERLCEKVDDWIFRNQKYFYTA</sequence>
<feature type="domain" description="AB hydrolase-1" evidence="1">
    <location>
        <begin position="30"/>
        <end position="271"/>
    </location>
</feature>
<dbReference type="GO" id="GO:0016020">
    <property type="term" value="C:membrane"/>
    <property type="evidence" value="ECO:0007669"/>
    <property type="project" value="TreeGrafter"/>
</dbReference>
<dbReference type="AlphaFoldDB" id="A0A1I3Y9X3"/>
<evidence type="ECO:0000313" key="2">
    <source>
        <dbReference type="EMBL" id="SFK28006.1"/>
    </source>
</evidence>
<dbReference type="PANTHER" id="PTHR43798">
    <property type="entry name" value="MONOACYLGLYCEROL LIPASE"/>
    <property type="match status" value="1"/>
</dbReference>
<dbReference type="InterPro" id="IPR029058">
    <property type="entry name" value="AB_hydrolase_fold"/>
</dbReference>
<dbReference type="Proteomes" id="UP000199533">
    <property type="component" value="Unassembled WGS sequence"/>
</dbReference>
<accession>A0A1I3Y9X3</accession>
<protein>
    <submittedName>
        <fullName evidence="2">Pimeloyl-ACP methyl ester carboxylesterase</fullName>
    </submittedName>
</protein>
<dbReference type="InterPro" id="IPR050266">
    <property type="entry name" value="AB_hydrolase_sf"/>
</dbReference>
<organism evidence="2 3">
    <name type="scientific">Nitrosomonas aestuarii</name>
    <dbReference type="NCBI Taxonomy" id="52441"/>
    <lineage>
        <taxon>Bacteria</taxon>
        <taxon>Pseudomonadati</taxon>
        <taxon>Pseudomonadota</taxon>
        <taxon>Betaproteobacteria</taxon>
        <taxon>Nitrosomonadales</taxon>
        <taxon>Nitrosomonadaceae</taxon>
        <taxon>Nitrosomonas</taxon>
    </lineage>
</organism>
<dbReference type="PANTHER" id="PTHR43798:SF33">
    <property type="entry name" value="HYDROLASE, PUTATIVE (AFU_ORTHOLOGUE AFUA_2G14860)-RELATED"/>
    <property type="match status" value="1"/>
</dbReference>
<evidence type="ECO:0000259" key="1">
    <source>
        <dbReference type="Pfam" id="PF00561"/>
    </source>
</evidence>
<dbReference type="STRING" id="52441.SAMN05216302_100375"/>
<reference evidence="3" key="1">
    <citation type="submission" date="2016-10" db="EMBL/GenBank/DDBJ databases">
        <authorList>
            <person name="Varghese N."/>
            <person name="Submissions S."/>
        </authorList>
    </citation>
    <scope>NUCLEOTIDE SEQUENCE [LARGE SCALE GENOMIC DNA]</scope>
    <source>
        <strain evidence="3">Nm69</strain>
    </source>
</reference>
<dbReference type="EMBL" id="FOSP01000003">
    <property type="protein sequence ID" value="SFK28006.1"/>
    <property type="molecule type" value="Genomic_DNA"/>
</dbReference>
<dbReference type="RefSeq" id="WP_090697029.1">
    <property type="nucleotide sequence ID" value="NZ_FOSP01000003.1"/>
</dbReference>
<name>A0A1I3Y9X3_9PROT</name>
<dbReference type="Pfam" id="PF00561">
    <property type="entry name" value="Abhydrolase_1"/>
    <property type="match status" value="1"/>
</dbReference>
<dbReference type="Gene3D" id="3.40.50.1820">
    <property type="entry name" value="alpha/beta hydrolase"/>
    <property type="match status" value="1"/>
</dbReference>
<gene>
    <name evidence="2" type="ORF">SAMN05216302_100375</name>
</gene>